<dbReference type="PANTHER" id="PTHR31088:SF6">
    <property type="entry name" value="PHAGE SHOCK PROTEIN A"/>
    <property type="match status" value="1"/>
</dbReference>
<dbReference type="EMBL" id="ALAN01000015">
    <property type="protein sequence ID" value="ETI70484.1"/>
    <property type="molecule type" value="Genomic_DNA"/>
</dbReference>
<evidence type="ECO:0000313" key="4">
    <source>
        <dbReference type="Proteomes" id="UP000018877"/>
    </source>
</evidence>
<dbReference type="AlphaFoldDB" id="A0AB94ITU8"/>
<dbReference type="Pfam" id="PF04012">
    <property type="entry name" value="PspA_IM30"/>
    <property type="match status" value="1"/>
</dbReference>
<dbReference type="PANTHER" id="PTHR31088">
    <property type="entry name" value="MEMBRANE-ASSOCIATED PROTEIN VIPP1, CHLOROPLASTIC"/>
    <property type="match status" value="1"/>
</dbReference>
<evidence type="ECO:0000313" key="3">
    <source>
        <dbReference type="EMBL" id="ETI70484.1"/>
    </source>
</evidence>
<evidence type="ECO:0000256" key="2">
    <source>
        <dbReference type="SAM" id="Coils"/>
    </source>
</evidence>
<sequence>MGNLFTRIKDVIVADLNETLHQKEKQNPIAKLNQYLRRCEQETAKVGKLVERQSQLKDEFRSEHSQAMEIAEKRKYQAEIALKAGEEELCQFATAEYQQYSERAERLNASLAQISEQLQELERKHEEMKRKLKDMQLRRMELMGRENVTRANIGMNQMLESDSYTNQSNLKFKDIDTYLDRLEQKVTSYFKGHTIDAQVAQLEKEMETKENNSLNLIKE</sequence>
<organism evidence="3 4">
    <name type="scientific">Neobacillus vireti LMG 21834</name>
    <dbReference type="NCBI Taxonomy" id="1131730"/>
    <lineage>
        <taxon>Bacteria</taxon>
        <taxon>Bacillati</taxon>
        <taxon>Bacillota</taxon>
        <taxon>Bacilli</taxon>
        <taxon>Bacillales</taxon>
        <taxon>Bacillaceae</taxon>
        <taxon>Neobacillus</taxon>
    </lineage>
</organism>
<reference evidence="3 4" key="1">
    <citation type="journal article" date="2014" name="Environ. Microbiol.">
        <title>The nitrate-ammonifying and nosZ-carrying bacterium Bacillus vireti is a potent source and sink for nitric and nitrous oxide under high nitrate conditions.</title>
        <authorList>
            <person name="Mania D."/>
            <person name="Heylen K."/>
            <person name="van Spanning R.J."/>
            <person name="Frostegard A."/>
        </authorList>
    </citation>
    <scope>NUCLEOTIDE SEQUENCE [LARGE SCALE GENOMIC DNA]</scope>
    <source>
        <strain evidence="3 4">LMG 21834</strain>
    </source>
</reference>
<name>A0AB94ITU8_9BACI</name>
<gene>
    <name evidence="3" type="ORF">BAVI_02009</name>
</gene>
<evidence type="ECO:0000256" key="1">
    <source>
        <dbReference type="ARBA" id="ARBA00043985"/>
    </source>
</evidence>
<accession>A0AB94ITU8</accession>
<protein>
    <submittedName>
        <fullName evidence="3">Phage shock protein PspA</fullName>
    </submittedName>
</protein>
<dbReference type="InterPro" id="IPR007157">
    <property type="entry name" value="PspA_VIPP1"/>
</dbReference>
<proteinExistence type="inferred from homology"/>
<keyword evidence="4" id="KW-1185">Reference proteome</keyword>
<keyword evidence="2" id="KW-0175">Coiled coil</keyword>
<feature type="coiled-coil region" evidence="2">
    <location>
        <begin position="192"/>
        <end position="219"/>
    </location>
</feature>
<feature type="coiled-coil region" evidence="2">
    <location>
        <begin position="90"/>
        <end position="145"/>
    </location>
</feature>
<comment type="similarity">
    <text evidence="1">Belongs to the PspA/Vipp/IM30 family.</text>
</comment>
<dbReference type="Proteomes" id="UP000018877">
    <property type="component" value="Unassembled WGS sequence"/>
</dbReference>
<dbReference type="RefSeq" id="WP_024026621.1">
    <property type="nucleotide sequence ID" value="NZ_ALAN01000015.1"/>
</dbReference>
<comment type="caution">
    <text evidence="3">The sequence shown here is derived from an EMBL/GenBank/DDBJ whole genome shotgun (WGS) entry which is preliminary data.</text>
</comment>